<keyword evidence="4" id="KW-1185">Reference proteome</keyword>
<protein>
    <submittedName>
        <fullName evidence="3">Uncharacterized protein</fullName>
    </submittedName>
</protein>
<dbReference type="OrthoDB" id="2436444at2759"/>
<keyword evidence="1" id="KW-0175">Coiled coil</keyword>
<feature type="compositionally biased region" description="Polar residues" evidence="2">
    <location>
        <begin position="79"/>
        <end position="89"/>
    </location>
</feature>
<feature type="coiled-coil region" evidence="1">
    <location>
        <begin position="166"/>
        <end position="200"/>
    </location>
</feature>
<evidence type="ECO:0000313" key="4">
    <source>
        <dbReference type="Proteomes" id="UP000726737"/>
    </source>
</evidence>
<dbReference type="AlphaFoldDB" id="A0A9P6Q1X4"/>
<proteinExistence type="predicted"/>
<accession>A0A9P6Q1X4</accession>
<evidence type="ECO:0000256" key="2">
    <source>
        <dbReference type="SAM" id="MobiDB-lite"/>
    </source>
</evidence>
<dbReference type="EMBL" id="JAAAJA010000207">
    <property type="protein sequence ID" value="KAG0258775.1"/>
    <property type="molecule type" value="Genomic_DNA"/>
</dbReference>
<feature type="region of interest" description="Disordered" evidence="2">
    <location>
        <begin position="79"/>
        <end position="98"/>
    </location>
</feature>
<feature type="region of interest" description="Disordered" evidence="2">
    <location>
        <begin position="20"/>
        <end position="56"/>
    </location>
</feature>
<evidence type="ECO:0000256" key="1">
    <source>
        <dbReference type="SAM" id="Coils"/>
    </source>
</evidence>
<name>A0A9P6Q1X4_9FUNG</name>
<dbReference type="Proteomes" id="UP000726737">
    <property type="component" value="Unassembled WGS sequence"/>
</dbReference>
<gene>
    <name evidence="3" type="ORF">BG011_003073</name>
</gene>
<organism evidence="3 4">
    <name type="scientific">Mortierella polycephala</name>
    <dbReference type="NCBI Taxonomy" id="41804"/>
    <lineage>
        <taxon>Eukaryota</taxon>
        <taxon>Fungi</taxon>
        <taxon>Fungi incertae sedis</taxon>
        <taxon>Mucoromycota</taxon>
        <taxon>Mortierellomycotina</taxon>
        <taxon>Mortierellomycetes</taxon>
        <taxon>Mortierellales</taxon>
        <taxon>Mortierellaceae</taxon>
        <taxon>Mortierella</taxon>
    </lineage>
</organism>
<evidence type="ECO:0000313" key="3">
    <source>
        <dbReference type="EMBL" id="KAG0258775.1"/>
    </source>
</evidence>
<sequence>MPLLPSELRKRHESMKLLAKQQIHHQQQELDDSANETNGHDQDGEGPVLLGKDTILSTKSSPDPLYDLIAFQDNNNESQNAVDHSQLPESTSPSSYHSSGWLVRAKSFSTFESNSEAFQSPNHRQRYTQQCMQHHPLSSPFIMHQSIGLPEIVISTQDWVQMQTRINSLELEISHVTRTNRLLNQELDKVYGHLERLTNEEGDGWKREYEFLVQQVDMMHRQLQLAHSQARHGQRQIQQGRAGGEQPEITRQLHAEVKDLAASLKKWQTAFQQADEKYRRKCDGERTLKQTLRERESQLSSLVGKLSGYENEFQQSMTNYEELMRLSLELVALEDKKKLIGDDASTSISASSSSSLSNRASSAPAKAASFDTIPANNADQIHTQMPGLFPEMGASPPVPANVDHLAVSILSWAALLATYILS</sequence>
<reference evidence="3" key="1">
    <citation type="journal article" date="2020" name="Fungal Divers.">
        <title>Resolving the Mortierellaceae phylogeny through synthesis of multi-gene phylogenetics and phylogenomics.</title>
        <authorList>
            <person name="Vandepol N."/>
            <person name="Liber J."/>
            <person name="Desiro A."/>
            <person name="Na H."/>
            <person name="Kennedy M."/>
            <person name="Barry K."/>
            <person name="Grigoriev I.V."/>
            <person name="Miller A.N."/>
            <person name="O'Donnell K."/>
            <person name="Stajich J.E."/>
            <person name="Bonito G."/>
        </authorList>
    </citation>
    <scope>NUCLEOTIDE SEQUENCE</scope>
    <source>
        <strain evidence="3">KOD948</strain>
    </source>
</reference>
<comment type="caution">
    <text evidence="3">The sequence shown here is derived from an EMBL/GenBank/DDBJ whole genome shotgun (WGS) entry which is preliminary data.</text>
</comment>